<organism evidence="1">
    <name type="scientific">marine metagenome</name>
    <dbReference type="NCBI Taxonomy" id="408172"/>
    <lineage>
        <taxon>unclassified sequences</taxon>
        <taxon>metagenomes</taxon>
        <taxon>ecological metagenomes</taxon>
    </lineage>
</organism>
<dbReference type="InterPro" id="IPR029069">
    <property type="entry name" value="HotDog_dom_sf"/>
</dbReference>
<dbReference type="Gene3D" id="3.10.129.10">
    <property type="entry name" value="Hotdog Thioesterase"/>
    <property type="match status" value="1"/>
</dbReference>
<dbReference type="InterPro" id="IPR052741">
    <property type="entry name" value="Mitochondrial_HTD2"/>
</dbReference>
<reference evidence="1" key="1">
    <citation type="submission" date="2018-05" db="EMBL/GenBank/DDBJ databases">
        <authorList>
            <person name="Lanie J.A."/>
            <person name="Ng W.-L."/>
            <person name="Kazmierczak K.M."/>
            <person name="Andrzejewski T.M."/>
            <person name="Davidsen T.M."/>
            <person name="Wayne K.J."/>
            <person name="Tettelin H."/>
            <person name="Glass J.I."/>
            <person name="Rusch D."/>
            <person name="Podicherti R."/>
            <person name="Tsui H.-C.T."/>
            <person name="Winkler M.E."/>
        </authorList>
    </citation>
    <scope>NUCLEOTIDE SEQUENCE</scope>
</reference>
<proteinExistence type="predicted"/>
<evidence type="ECO:0000313" key="1">
    <source>
        <dbReference type="EMBL" id="SVA73360.1"/>
    </source>
</evidence>
<dbReference type="EMBL" id="UINC01017635">
    <property type="protein sequence ID" value="SVA73360.1"/>
    <property type="molecule type" value="Genomic_DNA"/>
</dbReference>
<dbReference type="PANTHER" id="PTHR28152">
    <property type="entry name" value="HYDROXYACYL-THIOESTER DEHYDRATASE TYPE 2, MITOCHONDRIAL"/>
    <property type="match status" value="1"/>
</dbReference>
<dbReference type="AlphaFoldDB" id="A0A381Y904"/>
<dbReference type="GO" id="GO:0019171">
    <property type="term" value="F:(3R)-hydroxyacyl-[acyl-carrier-protein] dehydratase activity"/>
    <property type="evidence" value="ECO:0007669"/>
    <property type="project" value="TreeGrafter"/>
</dbReference>
<accession>A0A381Y904</accession>
<gene>
    <name evidence="1" type="ORF">METZ01_LOCUS126214</name>
</gene>
<evidence type="ECO:0008006" key="2">
    <source>
        <dbReference type="Google" id="ProtNLM"/>
    </source>
</evidence>
<dbReference type="PANTHER" id="PTHR28152:SF1">
    <property type="entry name" value="HYDROXYACYL-THIOESTER DEHYDRATASE TYPE 2, MITOCHONDRIAL"/>
    <property type="match status" value="1"/>
</dbReference>
<sequence>MTLQKSSEMLPVQLGEKLPQREFKPDNVQLFLYNAILWNAHRIHFDEPYSTKVEGYPGLVIAGPMIGDWLHQCIEDWLGEDGRLTSMEFSNRIAAYIGETLKSSGSVIALDTDKKEAKVEVFIKNELGEIVAPGQATVLFNNKE</sequence>
<name>A0A381Y904_9ZZZZ</name>
<dbReference type="SUPFAM" id="SSF54637">
    <property type="entry name" value="Thioesterase/thiol ester dehydrase-isomerase"/>
    <property type="match status" value="1"/>
</dbReference>
<protein>
    <recommendedName>
        <fullName evidence="2">MaoC-like domain-containing protein</fullName>
    </recommendedName>
</protein>